<protein>
    <submittedName>
        <fullName evidence="1">Uncharacterized protein</fullName>
    </submittedName>
</protein>
<dbReference type="AlphaFoldDB" id="A0A5P8W1M7"/>
<name>A0A5P8W1M7_9NOSO</name>
<organism evidence="1 2">
    <name type="scientific">Nostoc sphaeroides CCNUC1</name>
    <dbReference type="NCBI Taxonomy" id="2653204"/>
    <lineage>
        <taxon>Bacteria</taxon>
        <taxon>Bacillati</taxon>
        <taxon>Cyanobacteriota</taxon>
        <taxon>Cyanophyceae</taxon>
        <taxon>Nostocales</taxon>
        <taxon>Nostocaceae</taxon>
        <taxon>Nostoc</taxon>
    </lineage>
</organism>
<sequence length="37" mass="4073">MVGISAGLNNTIILSEKPTLNFITKLLETFTTNSNYL</sequence>
<evidence type="ECO:0000313" key="2">
    <source>
        <dbReference type="Proteomes" id="UP000326678"/>
    </source>
</evidence>
<dbReference type="KEGG" id="nsh:GXM_04041"/>
<evidence type="ECO:0000313" key="1">
    <source>
        <dbReference type="EMBL" id="QFS46560.1"/>
    </source>
</evidence>
<gene>
    <name evidence="1" type="ORF">GXM_04041</name>
</gene>
<dbReference type="Proteomes" id="UP000326678">
    <property type="component" value="Chromosome Gxm1"/>
</dbReference>
<dbReference type="EMBL" id="CP045226">
    <property type="protein sequence ID" value="QFS46560.1"/>
    <property type="molecule type" value="Genomic_DNA"/>
</dbReference>
<keyword evidence="2" id="KW-1185">Reference proteome</keyword>
<reference evidence="1 2" key="1">
    <citation type="submission" date="2019-10" db="EMBL/GenBank/DDBJ databases">
        <title>Genomic and transcriptomic insights into the perfect genentic adaptation of a filamentous nitrogen-fixing cyanobacterium to rice fields.</title>
        <authorList>
            <person name="Chen Z."/>
        </authorList>
    </citation>
    <scope>NUCLEOTIDE SEQUENCE [LARGE SCALE GENOMIC DNA]</scope>
    <source>
        <strain evidence="1">CCNUC1</strain>
    </source>
</reference>
<proteinExistence type="predicted"/>
<accession>A0A5P8W1M7</accession>